<organism evidence="1 2">
    <name type="scientific">Pocillopora meandrina</name>
    <dbReference type="NCBI Taxonomy" id="46732"/>
    <lineage>
        <taxon>Eukaryota</taxon>
        <taxon>Metazoa</taxon>
        <taxon>Cnidaria</taxon>
        <taxon>Anthozoa</taxon>
        <taxon>Hexacorallia</taxon>
        <taxon>Scleractinia</taxon>
        <taxon>Astrocoeniina</taxon>
        <taxon>Pocilloporidae</taxon>
        <taxon>Pocillopora</taxon>
    </lineage>
</organism>
<dbReference type="Proteomes" id="UP001159428">
    <property type="component" value="Unassembled WGS sequence"/>
</dbReference>
<proteinExistence type="predicted"/>
<sequence>MPRDPVLPIGGARGINRISDKNDCAFFMFITVGERDGTFHAGKNSHNHTAEFEAAIARKIVNTDKTKALDNKFKPASAIVNEVLSDELTESPCPAIRKPEYIARIANRQRQSLAEHAKAFHFKPNRNSAVFGYHKSPEGNNTLNKILPDMLCSQAGLKIS</sequence>
<name>A0AAU9VZW6_9CNID</name>
<keyword evidence="2" id="KW-1185">Reference proteome</keyword>
<gene>
    <name evidence="1" type="ORF">PMEA_00028730</name>
</gene>
<dbReference type="EMBL" id="CALNXJ010000006">
    <property type="protein sequence ID" value="CAH3042263.1"/>
    <property type="molecule type" value="Genomic_DNA"/>
</dbReference>
<evidence type="ECO:0000313" key="1">
    <source>
        <dbReference type="EMBL" id="CAH3042263.1"/>
    </source>
</evidence>
<reference evidence="1 2" key="1">
    <citation type="submission" date="2022-05" db="EMBL/GenBank/DDBJ databases">
        <authorList>
            <consortium name="Genoscope - CEA"/>
            <person name="William W."/>
        </authorList>
    </citation>
    <scope>NUCLEOTIDE SEQUENCE [LARGE SCALE GENOMIC DNA]</scope>
</reference>
<evidence type="ECO:0000313" key="2">
    <source>
        <dbReference type="Proteomes" id="UP001159428"/>
    </source>
</evidence>
<dbReference type="AlphaFoldDB" id="A0AAU9VZW6"/>
<accession>A0AAU9VZW6</accession>
<comment type="caution">
    <text evidence="1">The sequence shown here is derived from an EMBL/GenBank/DDBJ whole genome shotgun (WGS) entry which is preliminary data.</text>
</comment>
<protein>
    <submittedName>
        <fullName evidence="1">Uncharacterized protein</fullName>
    </submittedName>
</protein>